<evidence type="ECO:0000256" key="1">
    <source>
        <dbReference type="SAM" id="MobiDB-lite"/>
    </source>
</evidence>
<sequence>AIKSSENTDELASGSTDTNTVSNGNSSIQSIVDLEDTQSIQSIIDLDDIHPQNYYPQKQQYVHLM</sequence>
<name>A0A8K0CRJ3_IGNLU</name>
<feature type="region of interest" description="Disordered" evidence="1">
    <location>
        <begin position="1"/>
        <end position="25"/>
    </location>
</feature>
<protein>
    <submittedName>
        <fullName evidence="2">Uncharacterized protein</fullName>
    </submittedName>
</protein>
<evidence type="ECO:0000313" key="2">
    <source>
        <dbReference type="EMBL" id="KAF2889886.1"/>
    </source>
</evidence>
<organism evidence="2 3">
    <name type="scientific">Ignelater luminosus</name>
    <name type="common">Cucubano</name>
    <name type="synonym">Pyrophorus luminosus</name>
    <dbReference type="NCBI Taxonomy" id="2038154"/>
    <lineage>
        <taxon>Eukaryota</taxon>
        <taxon>Metazoa</taxon>
        <taxon>Ecdysozoa</taxon>
        <taxon>Arthropoda</taxon>
        <taxon>Hexapoda</taxon>
        <taxon>Insecta</taxon>
        <taxon>Pterygota</taxon>
        <taxon>Neoptera</taxon>
        <taxon>Endopterygota</taxon>
        <taxon>Coleoptera</taxon>
        <taxon>Polyphaga</taxon>
        <taxon>Elateriformia</taxon>
        <taxon>Elateroidea</taxon>
        <taxon>Elateridae</taxon>
        <taxon>Agrypninae</taxon>
        <taxon>Pyrophorini</taxon>
        <taxon>Ignelater</taxon>
    </lineage>
</organism>
<gene>
    <name evidence="2" type="ORF">ILUMI_16287</name>
</gene>
<accession>A0A8K0CRJ3</accession>
<comment type="caution">
    <text evidence="2">The sequence shown here is derived from an EMBL/GenBank/DDBJ whole genome shotgun (WGS) entry which is preliminary data.</text>
</comment>
<dbReference type="AlphaFoldDB" id="A0A8K0CRJ3"/>
<dbReference type="Proteomes" id="UP000801492">
    <property type="component" value="Unassembled WGS sequence"/>
</dbReference>
<keyword evidence="3" id="KW-1185">Reference proteome</keyword>
<evidence type="ECO:0000313" key="3">
    <source>
        <dbReference type="Proteomes" id="UP000801492"/>
    </source>
</evidence>
<proteinExistence type="predicted"/>
<reference evidence="2" key="1">
    <citation type="submission" date="2019-08" db="EMBL/GenBank/DDBJ databases">
        <title>The genome of the North American firefly Photinus pyralis.</title>
        <authorList>
            <consortium name="Photinus pyralis genome working group"/>
            <person name="Fallon T.R."/>
            <person name="Sander Lower S.E."/>
            <person name="Weng J.-K."/>
        </authorList>
    </citation>
    <scope>NUCLEOTIDE SEQUENCE</scope>
    <source>
        <strain evidence="2">TRF0915ILg1</strain>
        <tissue evidence="2">Whole body</tissue>
    </source>
</reference>
<feature type="compositionally biased region" description="Polar residues" evidence="1">
    <location>
        <begin position="13"/>
        <end position="25"/>
    </location>
</feature>
<dbReference type="EMBL" id="VTPC01061170">
    <property type="protein sequence ID" value="KAF2889886.1"/>
    <property type="molecule type" value="Genomic_DNA"/>
</dbReference>
<feature type="non-terminal residue" evidence="2">
    <location>
        <position position="1"/>
    </location>
</feature>